<dbReference type="SUPFAM" id="SSF46785">
    <property type="entry name" value="Winged helix' DNA-binding domain"/>
    <property type="match status" value="1"/>
</dbReference>
<feature type="domain" description="HTH deoR-type" evidence="3">
    <location>
        <begin position="1"/>
        <end position="50"/>
    </location>
</feature>
<keyword evidence="5" id="KW-1185">Reference proteome</keyword>
<evidence type="ECO:0000256" key="2">
    <source>
        <dbReference type="ARBA" id="ARBA00023163"/>
    </source>
</evidence>
<gene>
    <name evidence="4" type="ORF">WQQ_33290</name>
</gene>
<dbReference type="Proteomes" id="UP000003704">
    <property type="component" value="Unassembled WGS sequence"/>
</dbReference>
<dbReference type="InterPro" id="IPR001034">
    <property type="entry name" value="DeoR_HTH"/>
</dbReference>
<dbReference type="PATRIC" id="fig|1172194.4.peg.3228"/>
<dbReference type="InterPro" id="IPR037171">
    <property type="entry name" value="NagB/RpiA_transferase-like"/>
</dbReference>
<dbReference type="SMART" id="SM00420">
    <property type="entry name" value="HTH_DEOR"/>
    <property type="match status" value="1"/>
</dbReference>
<accession>I7ZDG6</accession>
<dbReference type="InterPro" id="IPR036388">
    <property type="entry name" value="WH-like_DNA-bd_sf"/>
</dbReference>
<protein>
    <recommendedName>
        <fullName evidence="3">HTH deoR-type domain-containing protein</fullName>
    </recommendedName>
</protein>
<dbReference type="PROSITE" id="PS51000">
    <property type="entry name" value="HTH_DEOR_2"/>
    <property type="match status" value="1"/>
</dbReference>
<organism evidence="4 5">
    <name type="scientific">Hydrocarboniphaga effusa AP103</name>
    <dbReference type="NCBI Taxonomy" id="1172194"/>
    <lineage>
        <taxon>Bacteria</taxon>
        <taxon>Pseudomonadati</taxon>
        <taxon>Pseudomonadota</taxon>
        <taxon>Gammaproteobacteria</taxon>
        <taxon>Nevskiales</taxon>
        <taxon>Nevskiaceae</taxon>
        <taxon>Hydrocarboniphaga</taxon>
    </lineage>
</organism>
<dbReference type="Pfam" id="PF08220">
    <property type="entry name" value="HTH_DeoR"/>
    <property type="match status" value="1"/>
</dbReference>
<evidence type="ECO:0000259" key="3">
    <source>
        <dbReference type="PROSITE" id="PS51000"/>
    </source>
</evidence>
<sequence length="257" mass="28070">MILQLLQQRGFVAFQELDRQLQASPATLRRDLEKLENAGRIVRVRGGARLVGDSSSASTAEIPKLSGVPFHQNVARHHEAKLAIGRAAAALCKPRESVIIDGGSTTLCMCPHLESLELQVLSNSLHIIDALLPQTGTRIAIPAGAVFREQNIVLSPFEDDGMGRYRASRMFMGAAAVGRHGVMQSDVILAQAERRLLERADELVLLVDSSKFEAPTGHVICTLDEVDIVVTDRNIRDEHARMLEQAGVRLIMAGLED</sequence>
<proteinExistence type="predicted"/>
<dbReference type="RefSeq" id="WP_007186268.1">
    <property type="nucleotide sequence ID" value="NZ_AKGD01000002.1"/>
</dbReference>
<evidence type="ECO:0000313" key="4">
    <source>
        <dbReference type="EMBL" id="EIT69747.1"/>
    </source>
</evidence>
<dbReference type="PRINTS" id="PR00037">
    <property type="entry name" value="HTHLACR"/>
</dbReference>
<dbReference type="PANTHER" id="PTHR30363:SF55">
    <property type="entry name" value="HTH-TYPE TRANSCRIPTIONAL REGULATOR ULAR"/>
    <property type="match status" value="1"/>
</dbReference>
<dbReference type="AlphaFoldDB" id="I7ZDG6"/>
<dbReference type="Pfam" id="PF00455">
    <property type="entry name" value="DeoRC"/>
    <property type="match status" value="1"/>
</dbReference>
<dbReference type="Gene3D" id="1.10.10.10">
    <property type="entry name" value="Winged helix-like DNA-binding domain superfamily/Winged helix DNA-binding domain"/>
    <property type="match status" value="1"/>
</dbReference>
<name>I7ZDG6_9GAMM</name>
<dbReference type="InterPro" id="IPR036390">
    <property type="entry name" value="WH_DNA-bd_sf"/>
</dbReference>
<dbReference type="STRING" id="1172194.WQQ_33290"/>
<keyword evidence="2" id="KW-0804">Transcription</keyword>
<dbReference type="EMBL" id="AKGD01000002">
    <property type="protein sequence ID" value="EIT69747.1"/>
    <property type="molecule type" value="Genomic_DNA"/>
</dbReference>
<dbReference type="InterPro" id="IPR014036">
    <property type="entry name" value="DeoR-like_C"/>
</dbReference>
<dbReference type="InterPro" id="IPR050313">
    <property type="entry name" value="Carb_Metab_HTH_regulators"/>
</dbReference>
<evidence type="ECO:0000313" key="5">
    <source>
        <dbReference type="Proteomes" id="UP000003704"/>
    </source>
</evidence>
<evidence type="ECO:0000256" key="1">
    <source>
        <dbReference type="ARBA" id="ARBA00023015"/>
    </source>
</evidence>
<dbReference type="SMART" id="SM01134">
    <property type="entry name" value="DeoRC"/>
    <property type="match status" value="1"/>
</dbReference>
<comment type="caution">
    <text evidence="4">The sequence shown here is derived from an EMBL/GenBank/DDBJ whole genome shotgun (WGS) entry which is preliminary data.</text>
</comment>
<dbReference type="GO" id="GO:0003700">
    <property type="term" value="F:DNA-binding transcription factor activity"/>
    <property type="evidence" value="ECO:0007669"/>
    <property type="project" value="InterPro"/>
</dbReference>
<dbReference type="Gene3D" id="3.40.50.1360">
    <property type="match status" value="1"/>
</dbReference>
<dbReference type="SUPFAM" id="SSF100950">
    <property type="entry name" value="NagB/RpiA/CoA transferase-like"/>
    <property type="match status" value="1"/>
</dbReference>
<keyword evidence="1" id="KW-0805">Transcription regulation</keyword>
<reference evidence="4 5" key="1">
    <citation type="journal article" date="2012" name="J. Bacteriol.">
        <title>Genome Sequence of n-Alkane-Degrading Hydrocarboniphaga effusa Strain AP103T (ATCC BAA-332T).</title>
        <authorList>
            <person name="Chang H.K."/>
            <person name="Zylstra G.J."/>
            <person name="Chae J.C."/>
        </authorList>
    </citation>
    <scope>NUCLEOTIDE SEQUENCE [LARGE SCALE GENOMIC DNA]</scope>
    <source>
        <strain evidence="4 5">AP103</strain>
    </source>
</reference>
<dbReference type="PANTHER" id="PTHR30363">
    <property type="entry name" value="HTH-TYPE TRANSCRIPTIONAL REGULATOR SRLR-RELATED"/>
    <property type="match status" value="1"/>
</dbReference>